<proteinExistence type="predicted"/>
<sequence>MKPGQAESRRTVNLKVRLTPEELEHLRKRAEEDGSASFRGGRRGTNYSGYFRAHLLSETNYKNTELLKIQKRLAYEIRKIGVNINQATKKINAGYGMPSDARRLQESLAEVERLFAETIKECGRIWESQS</sequence>
<keyword evidence="2" id="KW-1185">Reference proteome</keyword>
<evidence type="ECO:0000313" key="2">
    <source>
        <dbReference type="Proteomes" id="UP000307720"/>
    </source>
</evidence>
<dbReference type="EMBL" id="SRZB01000001">
    <property type="protein sequence ID" value="TGY00873.1"/>
    <property type="molecule type" value="Genomic_DNA"/>
</dbReference>
<organism evidence="1 2">
    <name type="scientific">Hominisplanchenecus murintestinalis</name>
    <dbReference type="NCBI Taxonomy" id="2941517"/>
    <lineage>
        <taxon>Bacteria</taxon>
        <taxon>Bacillati</taxon>
        <taxon>Bacillota</taxon>
        <taxon>Clostridia</taxon>
        <taxon>Lachnospirales</taxon>
        <taxon>Lachnospiraceae</taxon>
        <taxon>Hominisplanchenecus</taxon>
    </lineage>
</organism>
<name>A0AC61R3Y6_9FIRM</name>
<evidence type="ECO:0000313" key="1">
    <source>
        <dbReference type="EMBL" id="TGY00873.1"/>
    </source>
</evidence>
<accession>A0AC61R3Y6</accession>
<reference evidence="1" key="1">
    <citation type="submission" date="2019-04" db="EMBL/GenBank/DDBJ databases">
        <title>Microbes associate with the intestines of laboratory mice.</title>
        <authorList>
            <person name="Navarre W."/>
            <person name="Wong E."/>
            <person name="Huang K."/>
            <person name="Tropini C."/>
            <person name="Ng K."/>
            <person name="Yu B."/>
        </authorList>
    </citation>
    <scope>NUCLEOTIDE SEQUENCE</scope>
    <source>
        <strain evidence="1">NM72_1-8</strain>
    </source>
</reference>
<comment type="caution">
    <text evidence="1">The sequence shown here is derived from an EMBL/GenBank/DDBJ whole genome shotgun (WGS) entry which is preliminary data.</text>
</comment>
<protein>
    <submittedName>
        <fullName evidence="1">MobC family plasmid mobilization relaxosome protein</fullName>
    </submittedName>
</protein>
<gene>
    <name evidence="1" type="ORF">E5357_01530</name>
</gene>
<dbReference type="Proteomes" id="UP000307720">
    <property type="component" value="Unassembled WGS sequence"/>
</dbReference>